<dbReference type="Proteomes" id="UP001630127">
    <property type="component" value="Unassembled WGS sequence"/>
</dbReference>
<evidence type="ECO:0000313" key="3">
    <source>
        <dbReference type="EMBL" id="KAL3499738.1"/>
    </source>
</evidence>
<dbReference type="Pfam" id="PF13837">
    <property type="entry name" value="Myb_DNA-bind_4"/>
    <property type="match status" value="1"/>
</dbReference>
<gene>
    <name evidence="3" type="ORF">ACH5RR_038831</name>
</gene>
<sequence>MSAAAAAPAVADGAGKAARKFPPPCWTQEETLALIDAYRERWYALRRGYLRTADWDAVAAAVTTRCPDASPAKTSAQCRHKMEKLRQRYRAEKQRSLSYPSGRFFSSWFFFENMDAMENGTSVSAPGSNQEPENQENSGNGFPLKSLFDQNILKLKLNTSKNSTKNSAKNADQKVSSDFSSKVFNGGYSSYLDLGAEKDEEEMDFHSGFRVKNIDDGISGLTGFKGKNFGKIFGNSRVSFEVESLGGKDFDGSDGTQTLGDESSVPLRLRMKRMGKIDGRVDRSFDADPVKDGFWMPSGTRGKFGGNLDSDLDASRGLNGLYDVSRLGFEKRGFGGGGRGEVKRGRSSIDDMVSSIKMLGEGFLKMENMKMDMAREIEKNRMEMEMKRNELILESQRQIVDAFAKGLIEMKNNKRVKTKTTASET</sequence>
<dbReference type="InterPro" id="IPR044822">
    <property type="entry name" value="Myb_DNA-bind_4"/>
</dbReference>
<dbReference type="AlphaFoldDB" id="A0ABD2XWZ6"/>
<evidence type="ECO:0000256" key="1">
    <source>
        <dbReference type="SAM" id="MobiDB-lite"/>
    </source>
</evidence>
<name>A0ABD2XWZ6_9GENT</name>
<accession>A0ABD2XWZ6</accession>
<evidence type="ECO:0000259" key="2">
    <source>
        <dbReference type="PROSITE" id="PS50090"/>
    </source>
</evidence>
<dbReference type="InterPro" id="IPR044823">
    <property type="entry name" value="ASIL1/2-like"/>
</dbReference>
<keyword evidence="4" id="KW-1185">Reference proteome</keyword>
<reference evidence="3 4" key="1">
    <citation type="submission" date="2024-11" db="EMBL/GenBank/DDBJ databases">
        <title>A near-complete genome assembly of Cinchona calisaya.</title>
        <authorList>
            <person name="Lian D.C."/>
            <person name="Zhao X.W."/>
            <person name="Wei L."/>
        </authorList>
    </citation>
    <scope>NUCLEOTIDE SEQUENCE [LARGE SCALE GENOMIC DNA]</scope>
    <source>
        <tissue evidence="3">Nenye</tissue>
    </source>
</reference>
<feature type="domain" description="Myb-like" evidence="2">
    <location>
        <begin position="26"/>
        <end position="86"/>
    </location>
</feature>
<evidence type="ECO:0000313" key="4">
    <source>
        <dbReference type="Proteomes" id="UP001630127"/>
    </source>
</evidence>
<feature type="region of interest" description="Disordered" evidence="1">
    <location>
        <begin position="120"/>
        <end position="141"/>
    </location>
</feature>
<dbReference type="SMART" id="SM00595">
    <property type="entry name" value="MADF"/>
    <property type="match status" value="1"/>
</dbReference>
<dbReference type="EMBL" id="JBJUIK010000016">
    <property type="protein sequence ID" value="KAL3499738.1"/>
    <property type="molecule type" value="Genomic_DNA"/>
</dbReference>
<dbReference type="PROSITE" id="PS50090">
    <property type="entry name" value="MYB_LIKE"/>
    <property type="match status" value="1"/>
</dbReference>
<dbReference type="Gene3D" id="1.10.10.60">
    <property type="entry name" value="Homeodomain-like"/>
    <property type="match status" value="1"/>
</dbReference>
<dbReference type="PANTHER" id="PTHR31307">
    <property type="entry name" value="TRIHELIX TRANSCRIPTION FACTOR ASIL2"/>
    <property type="match status" value="1"/>
</dbReference>
<dbReference type="FunFam" id="1.10.10.60:FF:000152">
    <property type="entry name" value="Trihelix transcription factor ASIL2"/>
    <property type="match status" value="1"/>
</dbReference>
<feature type="compositionally biased region" description="Polar residues" evidence="1">
    <location>
        <begin position="120"/>
        <end position="140"/>
    </location>
</feature>
<proteinExistence type="predicted"/>
<comment type="caution">
    <text evidence="3">The sequence shown here is derived from an EMBL/GenBank/DDBJ whole genome shotgun (WGS) entry which is preliminary data.</text>
</comment>
<dbReference type="InterPro" id="IPR001005">
    <property type="entry name" value="SANT/Myb"/>
</dbReference>
<organism evidence="3 4">
    <name type="scientific">Cinchona calisaya</name>
    <dbReference type="NCBI Taxonomy" id="153742"/>
    <lineage>
        <taxon>Eukaryota</taxon>
        <taxon>Viridiplantae</taxon>
        <taxon>Streptophyta</taxon>
        <taxon>Embryophyta</taxon>
        <taxon>Tracheophyta</taxon>
        <taxon>Spermatophyta</taxon>
        <taxon>Magnoliopsida</taxon>
        <taxon>eudicotyledons</taxon>
        <taxon>Gunneridae</taxon>
        <taxon>Pentapetalae</taxon>
        <taxon>asterids</taxon>
        <taxon>lamiids</taxon>
        <taxon>Gentianales</taxon>
        <taxon>Rubiaceae</taxon>
        <taxon>Cinchonoideae</taxon>
        <taxon>Cinchoneae</taxon>
        <taxon>Cinchona</taxon>
    </lineage>
</organism>
<dbReference type="PANTHER" id="PTHR31307:SF43">
    <property type="entry name" value="TRIHELIX TRANSCRIPTION FACTOR ASIL2-LIKE"/>
    <property type="match status" value="1"/>
</dbReference>
<protein>
    <recommendedName>
        <fullName evidence="2">Myb-like domain-containing protein</fullName>
    </recommendedName>
</protein>